<sequence>MRIGLLTLPLETGYGSILQAYALKTVLTRQGHEVILIRRLVKKKRFDGWNILKRSVKKYIFRKPACVFYDKKVYDEYLVITQHTQPFIDKWLQPFSPVYYNSRAYEDIRDLKCDAYIVGSDQVWRKGCMEEIKDYYFSPIDGRTAKLIAYAASFGIDEWTYSKKETRFCTRKLKEFTAVSVREDSGVELCKRHLNHTAEHVLDPTILLSPADYRKLIGEEGAEKYTNKITAFILDRSEDKLAALEKVSKVLAMDYNFAATETEDRLAPLEKRIAPSVADWLKAMYYADFIFTDSFHGCVFSILFNKPFVLYVNRNRGVARFDSLLKLFKIENRTLSDSNELESCRIRQSIDWKPINAKLEEMRSKSMRFLENALTAKDEQ</sequence>
<dbReference type="InterPro" id="IPR007345">
    <property type="entry name" value="Polysacch_pyruvyl_Trfase"/>
</dbReference>
<name>A0A5B3GUI4_9BACT</name>
<dbReference type="EMBL" id="VVXH01000011">
    <property type="protein sequence ID" value="KAA2377261.1"/>
    <property type="molecule type" value="Genomic_DNA"/>
</dbReference>
<proteinExistence type="predicted"/>
<feature type="domain" description="Polysaccharide pyruvyl transferase" evidence="1">
    <location>
        <begin position="14"/>
        <end position="313"/>
    </location>
</feature>
<comment type="caution">
    <text evidence="2">The sequence shown here is derived from an EMBL/GenBank/DDBJ whole genome shotgun (WGS) entry which is preliminary data.</text>
</comment>
<dbReference type="RefSeq" id="WP_130065367.1">
    <property type="nucleotide sequence ID" value="NZ_JAHOOA010000008.1"/>
</dbReference>
<evidence type="ECO:0000313" key="3">
    <source>
        <dbReference type="Proteomes" id="UP000322940"/>
    </source>
</evidence>
<gene>
    <name evidence="2" type="ORF">F2Y10_11410</name>
</gene>
<protein>
    <submittedName>
        <fullName evidence="2">Polysaccharide pyruvyl transferase family protein</fullName>
    </submittedName>
</protein>
<evidence type="ECO:0000313" key="2">
    <source>
        <dbReference type="EMBL" id="KAA2377261.1"/>
    </source>
</evidence>
<dbReference type="Proteomes" id="UP000322940">
    <property type="component" value="Unassembled WGS sequence"/>
</dbReference>
<accession>A0A5B3GUI4</accession>
<dbReference type="Pfam" id="PF04230">
    <property type="entry name" value="PS_pyruv_trans"/>
    <property type="match status" value="1"/>
</dbReference>
<dbReference type="GO" id="GO:0016740">
    <property type="term" value="F:transferase activity"/>
    <property type="evidence" value="ECO:0007669"/>
    <property type="project" value="UniProtKB-KW"/>
</dbReference>
<dbReference type="AlphaFoldDB" id="A0A5B3GUI4"/>
<keyword evidence="2" id="KW-0808">Transferase</keyword>
<reference evidence="2 3" key="1">
    <citation type="journal article" date="2019" name="Nat. Med.">
        <title>A library of human gut bacterial isolates paired with longitudinal multiomics data enables mechanistic microbiome research.</title>
        <authorList>
            <person name="Poyet M."/>
            <person name="Groussin M."/>
            <person name="Gibbons S.M."/>
            <person name="Avila-Pacheco J."/>
            <person name="Jiang X."/>
            <person name="Kearney S.M."/>
            <person name="Perrotta A.R."/>
            <person name="Berdy B."/>
            <person name="Zhao S."/>
            <person name="Lieberman T.D."/>
            <person name="Swanson P.K."/>
            <person name="Smith M."/>
            <person name="Roesemann S."/>
            <person name="Alexander J.E."/>
            <person name="Rich S.A."/>
            <person name="Livny J."/>
            <person name="Vlamakis H."/>
            <person name="Clish C."/>
            <person name="Bullock K."/>
            <person name="Deik A."/>
            <person name="Scott J."/>
            <person name="Pierce K.A."/>
            <person name="Xavier R.J."/>
            <person name="Alm E.J."/>
        </authorList>
    </citation>
    <scope>NUCLEOTIDE SEQUENCE [LARGE SCALE GENOMIC DNA]</scope>
    <source>
        <strain evidence="2 3">BIOML-A266</strain>
    </source>
</reference>
<organism evidence="2 3">
    <name type="scientific">Alistipes onderdonkii</name>
    <dbReference type="NCBI Taxonomy" id="328813"/>
    <lineage>
        <taxon>Bacteria</taxon>
        <taxon>Pseudomonadati</taxon>
        <taxon>Bacteroidota</taxon>
        <taxon>Bacteroidia</taxon>
        <taxon>Bacteroidales</taxon>
        <taxon>Rikenellaceae</taxon>
        <taxon>Alistipes</taxon>
    </lineage>
</organism>
<evidence type="ECO:0000259" key="1">
    <source>
        <dbReference type="Pfam" id="PF04230"/>
    </source>
</evidence>